<dbReference type="PANTHER" id="PTHR46264:SF4">
    <property type="entry name" value="TYROSINE--TRNA LIGASE, CYTOPLASMIC"/>
    <property type="match status" value="1"/>
</dbReference>
<dbReference type="eggNOG" id="arCOG01886">
    <property type="taxonomic scope" value="Archaea"/>
</dbReference>
<keyword evidence="2 8" id="KW-0436">Ligase</keyword>
<comment type="subunit">
    <text evidence="8">Homodimer.</text>
</comment>
<dbReference type="InterPro" id="IPR014729">
    <property type="entry name" value="Rossmann-like_a/b/a_fold"/>
</dbReference>
<dbReference type="PANTHER" id="PTHR46264">
    <property type="entry name" value="TYROSINE-TRNA LIGASE"/>
    <property type="match status" value="1"/>
</dbReference>
<evidence type="ECO:0000256" key="5">
    <source>
        <dbReference type="ARBA" id="ARBA00022917"/>
    </source>
</evidence>
<dbReference type="InParanoid" id="L0A9C1"/>
<dbReference type="AlphaFoldDB" id="L0A9C1"/>
<sequence>MQKFLDAYEKFELIKKNLAEVLTENELKEKIENGIKMKGYLGFEPSGLPHLGWIVWMNKVKDLIDAGVEFNLLEATWHAMINDKLGGNMELIRKAARLTRDVMKALNVQVDKINFVDAEKMARDKDYWALVIKVMKMTSLARMKRALTIMGRNMDEADLDTSKLIYPAMQVSDIIYMDLDIALGGLDQRKAHVLAREIAEKINAKKPIGLHTPILTGLDGGKRMETGEIDEQAASYKMSKSKPNTAIFVNDSEEDIKNKIMNAYCPPRQTEFNPILDINKYLLFPQNGFKLVIERPEKYGGTIIFEKYNELENEYANGKVHPLDLKTATANSLIEMLKPVRKLFEKDDIKELAQEILKGITR</sequence>
<keyword evidence="6 8" id="KW-0030">Aminoacyl-tRNA synthetase</keyword>
<dbReference type="GO" id="GO:0004831">
    <property type="term" value="F:tyrosine-tRNA ligase activity"/>
    <property type="evidence" value="ECO:0007669"/>
    <property type="project" value="UniProtKB-UniRule"/>
</dbReference>
<dbReference type="Proteomes" id="UP000010469">
    <property type="component" value="Chromosome"/>
</dbReference>
<keyword evidence="5 8" id="KW-0648">Protein biosynthesis</keyword>
<feature type="binding site" evidence="8">
    <location>
        <position position="173"/>
    </location>
    <ligand>
        <name>L-tyrosine</name>
        <dbReference type="ChEBI" id="CHEBI:58315"/>
    </ligand>
</feature>
<dbReference type="HOGENOM" id="CLU_035267_1_1_2"/>
<feature type="binding site" evidence="8">
    <location>
        <position position="166"/>
    </location>
    <ligand>
        <name>L-tyrosine</name>
        <dbReference type="ChEBI" id="CHEBI:58315"/>
    </ligand>
</feature>
<feature type="binding site" evidence="8">
    <location>
        <position position="40"/>
    </location>
    <ligand>
        <name>L-tyrosine</name>
        <dbReference type="ChEBI" id="CHEBI:58315"/>
    </ligand>
</feature>
<organism evidence="9 10">
    <name type="scientific">Caldisphaera lagunensis (strain DSM 15908 / JCM 11604 / ANMR 0165 / IC-154)</name>
    <dbReference type="NCBI Taxonomy" id="1056495"/>
    <lineage>
        <taxon>Archaea</taxon>
        <taxon>Thermoproteota</taxon>
        <taxon>Thermoprotei</taxon>
        <taxon>Acidilobales</taxon>
        <taxon>Caldisphaeraceae</taxon>
        <taxon>Caldisphaera</taxon>
    </lineage>
</organism>
<feature type="short sequence motif" description="'KMSKS' region" evidence="8">
    <location>
        <begin position="237"/>
        <end position="241"/>
    </location>
</feature>
<dbReference type="HAMAP" id="MF_02009">
    <property type="entry name" value="Tyr_tRNA_synth_type4"/>
    <property type="match status" value="1"/>
</dbReference>
<evidence type="ECO:0000256" key="4">
    <source>
        <dbReference type="ARBA" id="ARBA00022840"/>
    </source>
</evidence>
<dbReference type="Gene3D" id="1.10.240.10">
    <property type="entry name" value="Tyrosyl-Transfer RNA Synthetase"/>
    <property type="match status" value="1"/>
</dbReference>
<evidence type="ECO:0000256" key="2">
    <source>
        <dbReference type="ARBA" id="ARBA00022598"/>
    </source>
</evidence>
<dbReference type="InterPro" id="IPR050489">
    <property type="entry name" value="Tyr-tRNA_synthase"/>
</dbReference>
<dbReference type="PIRSF" id="PIRSF006588">
    <property type="entry name" value="TyrRS_arch_euk"/>
    <property type="match status" value="1"/>
</dbReference>
<keyword evidence="10" id="KW-1185">Reference proteome</keyword>
<dbReference type="Pfam" id="PF00579">
    <property type="entry name" value="tRNA-synt_1b"/>
    <property type="match status" value="1"/>
</dbReference>
<reference evidence="10" key="1">
    <citation type="submission" date="2012-03" db="EMBL/GenBank/DDBJ databases">
        <title>Complete genome of Caldisphaera lagunensis DSM 15908.</title>
        <authorList>
            <person name="Lucas S."/>
            <person name="Copeland A."/>
            <person name="Lapidus A."/>
            <person name="Glavina del Rio T."/>
            <person name="Dalin E."/>
            <person name="Tice H."/>
            <person name="Bruce D."/>
            <person name="Goodwin L."/>
            <person name="Pitluck S."/>
            <person name="Peters L."/>
            <person name="Mikhailova N."/>
            <person name="Teshima H."/>
            <person name="Kyrpides N."/>
            <person name="Mavromatis K."/>
            <person name="Ivanova N."/>
            <person name="Brettin T."/>
            <person name="Detter J.C."/>
            <person name="Han C."/>
            <person name="Larimer F."/>
            <person name="Land M."/>
            <person name="Hauser L."/>
            <person name="Markowitz V."/>
            <person name="Cheng J.-F."/>
            <person name="Hugenholtz P."/>
            <person name="Woyke T."/>
            <person name="Wu D."/>
            <person name="Spring S."/>
            <person name="Schroeder M."/>
            <person name="Brambilla E."/>
            <person name="Klenk H.-P."/>
            <person name="Eisen J.A."/>
        </authorList>
    </citation>
    <scope>NUCLEOTIDE SEQUENCE [LARGE SCALE GENOMIC DNA]</scope>
    <source>
        <strain evidence="10">DSM 15908 / JCM 11604 / IC-154</strain>
    </source>
</reference>
<evidence type="ECO:0000256" key="8">
    <source>
        <dbReference type="HAMAP-Rule" id="MF_02009"/>
    </source>
</evidence>
<evidence type="ECO:0000313" key="9">
    <source>
        <dbReference type="EMBL" id="AFZ70498.1"/>
    </source>
</evidence>
<evidence type="ECO:0000256" key="3">
    <source>
        <dbReference type="ARBA" id="ARBA00022741"/>
    </source>
</evidence>
<proteinExistence type="inferred from homology"/>
<comment type="function">
    <text evidence="8">Catalyzes the attachment of tyrosine to tRNA(Tyr) in a two-step reaction: tyrosine is first activated by ATP to form Tyr-AMP and then transferred to the acceptor end of tRNA(Tyr).</text>
</comment>
<dbReference type="SUPFAM" id="SSF52374">
    <property type="entry name" value="Nucleotidylyl transferase"/>
    <property type="match status" value="1"/>
</dbReference>
<keyword evidence="4 8" id="KW-0067">ATP-binding</keyword>
<evidence type="ECO:0000256" key="1">
    <source>
        <dbReference type="ARBA" id="ARBA00022490"/>
    </source>
</evidence>
<comment type="similarity">
    <text evidence="8">Belongs to the class-I aminoacyl-tRNA synthetase family. TyrS type 4 subfamily.</text>
</comment>
<keyword evidence="1 8" id="KW-0963">Cytoplasm</keyword>
<dbReference type="InterPro" id="IPR002305">
    <property type="entry name" value="aa-tRNA-synth_Ic"/>
</dbReference>
<comment type="catalytic activity">
    <reaction evidence="7 8">
        <text>tRNA(Tyr) + L-tyrosine + ATP = L-tyrosyl-tRNA(Tyr) + AMP + diphosphate + H(+)</text>
        <dbReference type="Rhea" id="RHEA:10220"/>
        <dbReference type="Rhea" id="RHEA-COMP:9706"/>
        <dbReference type="Rhea" id="RHEA-COMP:9707"/>
        <dbReference type="ChEBI" id="CHEBI:15378"/>
        <dbReference type="ChEBI" id="CHEBI:30616"/>
        <dbReference type="ChEBI" id="CHEBI:33019"/>
        <dbReference type="ChEBI" id="CHEBI:58315"/>
        <dbReference type="ChEBI" id="CHEBI:78442"/>
        <dbReference type="ChEBI" id="CHEBI:78536"/>
        <dbReference type="ChEBI" id="CHEBI:456215"/>
        <dbReference type="EC" id="6.1.1.1"/>
    </reaction>
</comment>
<dbReference type="KEGG" id="clg:Calag_0754"/>
<evidence type="ECO:0000256" key="7">
    <source>
        <dbReference type="ARBA" id="ARBA00048248"/>
    </source>
</evidence>
<keyword evidence="3 8" id="KW-0547">Nucleotide-binding</keyword>
<feature type="binding site" evidence="8">
    <location>
        <position position="240"/>
    </location>
    <ligand>
        <name>ATP</name>
        <dbReference type="ChEBI" id="CHEBI:30616"/>
    </ligand>
</feature>
<feature type="binding site" evidence="8">
    <location>
        <position position="188"/>
    </location>
    <ligand>
        <name>L-tyrosine</name>
        <dbReference type="ChEBI" id="CHEBI:58315"/>
    </ligand>
</feature>
<dbReference type="GO" id="GO:0005524">
    <property type="term" value="F:ATP binding"/>
    <property type="evidence" value="ECO:0007669"/>
    <property type="project" value="UniProtKB-UniRule"/>
</dbReference>
<dbReference type="EMBL" id="CP003378">
    <property type="protein sequence ID" value="AFZ70498.1"/>
    <property type="molecule type" value="Genomic_DNA"/>
</dbReference>
<evidence type="ECO:0000256" key="6">
    <source>
        <dbReference type="ARBA" id="ARBA00023146"/>
    </source>
</evidence>
<dbReference type="NCBIfam" id="TIGR00234">
    <property type="entry name" value="tyrS"/>
    <property type="match status" value="1"/>
</dbReference>
<dbReference type="FunCoup" id="L0A9C1">
    <property type="interactions" value="204"/>
</dbReference>
<name>L0A9C1_CALLD</name>
<dbReference type="STRING" id="1056495.Calag_0754"/>
<dbReference type="InterPro" id="IPR023678">
    <property type="entry name" value="Tyr-tRNA-ligase_4"/>
</dbReference>
<dbReference type="PRINTS" id="PR01040">
    <property type="entry name" value="TRNASYNTHTYR"/>
</dbReference>
<dbReference type="NCBIfam" id="NF006330">
    <property type="entry name" value="PRK08560.1"/>
    <property type="match status" value="1"/>
</dbReference>
<protein>
    <recommendedName>
        <fullName evidence="8">Tyrosine--tRNA ligase</fullName>
        <ecNumber evidence="8">6.1.1.1</ecNumber>
    </recommendedName>
    <alternativeName>
        <fullName evidence="8">Tyrosyl-tRNA synthetase</fullName>
        <shortName evidence="8">TyrRS</shortName>
    </alternativeName>
</protein>
<dbReference type="EC" id="6.1.1.1" evidence="8"/>
<dbReference type="GO" id="GO:0005737">
    <property type="term" value="C:cytoplasm"/>
    <property type="evidence" value="ECO:0007669"/>
    <property type="project" value="UniProtKB-SubCell"/>
</dbReference>
<dbReference type="GO" id="GO:0006437">
    <property type="term" value="P:tyrosyl-tRNA aminoacylation"/>
    <property type="evidence" value="ECO:0007669"/>
    <property type="project" value="UniProtKB-UniRule"/>
</dbReference>
<gene>
    <name evidence="8" type="primary">tyrS</name>
    <name evidence="9" type="ordered locus">Calag_0754</name>
</gene>
<dbReference type="InterPro" id="IPR023617">
    <property type="entry name" value="Tyr-tRNA-ligase_arc/euk-type"/>
</dbReference>
<accession>L0A9C1</accession>
<dbReference type="InterPro" id="IPR002307">
    <property type="entry name" value="Tyr-tRNA-ligase"/>
</dbReference>
<evidence type="ECO:0000313" key="10">
    <source>
        <dbReference type="Proteomes" id="UP000010469"/>
    </source>
</evidence>
<comment type="subcellular location">
    <subcellularLocation>
        <location evidence="8">Cytoplasm</location>
    </subcellularLocation>
</comment>
<dbReference type="Gene3D" id="3.40.50.620">
    <property type="entry name" value="HUPs"/>
    <property type="match status" value="1"/>
</dbReference>
<feature type="binding site" evidence="8">
    <location>
        <position position="170"/>
    </location>
    <ligand>
        <name>L-tyrosine</name>
        <dbReference type="ChEBI" id="CHEBI:58315"/>
    </ligand>
</feature>